<name>A0A3L6RX95_PANMI</name>
<gene>
    <name evidence="1" type="ORF">C2845_PM09G12730</name>
</gene>
<keyword evidence="2" id="KW-1185">Reference proteome</keyword>
<dbReference type="EMBL" id="PQIB02000006">
    <property type="protein sequence ID" value="RLN11597.1"/>
    <property type="molecule type" value="Genomic_DNA"/>
</dbReference>
<organism evidence="1 2">
    <name type="scientific">Panicum miliaceum</name>
    <name type="common">Proso millet</name>
    <name type="synonym">Broomcorn millet</name>
    <dbReference type="NCBI Taxonomy" id="4540"/>
    <lineage>
        <taxon>Eukaryota</taxon>
        <taxon>Viridiplantae</taxon>
        <taxon>Streptophyta</taxon>
        <taxon>Embryophyta</taxon>
        <taxon>Tracheophyta</taxon>
        <taxon>Spermatophyta</taxon>
        <taxon>Magnoliopsida</taxon>
        <taxon>Liliopsida</taxon>
        <taxon>Poales</taxon>
        <taxon>Poaceae</taxon>
        <taxon>PACMAD clade</taxon>
        <taxon>Panicoideae</taxon>
        <taxon>Panicodae</taxon>
        <taxon>Paniceae</taxon>
        <taxon>Panicinae</taxon>
        <taxon>Panicum</taxon>
        <taxon>Panicum sect. Panicum</taxon>
    </lineage>
</organism>
<evidence type="ECO:0000313" key="1">
    <source>
        <dbReference type="EMBL" id="RLN11597.1"/>
    </source>
</evidence>
<reference evidence="2" key="1">
    <citation type="journal article" date="2019" name="Nat. Commun.">
        <title>The genome of broomcorn millet.</title>
        <authorList>
            <person name="Zou C."/>
            <person name="Miki D."/>
            <person name="Li D."/>
            <person name="Tang Q."/>
            <person name="Xiao L."/>
            <person name="Rajput S."/>
            <person name="Deng P."/>
            <person name="Jia W."/>
            <person name="Huang R."/>
            <person name="Zhang M."/>
            <person name="Sun Y."/>
            <person name="Hu J."/>
            <person name="Fu X."/>
            <person name="Schnable P.S."/>
            <person name="Li F."/>
            <person name="Zhang H."/>
            <person name="Feng B."/>
            <person name="Zhu X."/>
            <person name="Liu R."/>
            <person name="Schnable J.C."/>
            <person name="Zhu J.-K."/>
            <person name="Zhang H."/>
        </authorList>
    </citation>
    <scope>NUCLEOTIDE SEQUENCE [LARGE SCALE GENOMIC DNA]</scope>
</reference>
<dbReference type="Proteomes" id="UP000275267">
    <property type="component" value="Unassembled WGS sequence"/>
</dbReference>
<sequence>MAFHRIVSFIRSVFQPRAASPINARPCVPPHLTVPGQVTFSTSSPSTSRPLRPVQCLPPCRQRPEIKDRVTEWNNLFLC</sequence>
<protein>
    <submittedName>
        <fullName evidence="1">Uncharacterized protein</fullName>
    </submittedName>
</protein>
<proteinExistence type="predicted"/>
<dbReference type="AlphaFoldDB" id="A0A3L6RX95"/>
<accession>A0A3L6RX95</accession>
<evidence type="ECO:0000313" key="2">
    <source>
        <dbReference type="Proteomes" id="UP000275267"/>
    </source>
</evidence>
<comment type="caution">
    <text evidence="1">The sequence shown here is derived from an EMBL/GenBank/DDBJ whole genome shotgun (WGS) entry which is preliminary data.</text>
</comment>